<comment type="caution">
    <text evidence="1">The sequence shown here is derived from an EMBL/GenBank/DDBJ whole genome shotgun (WGS) entry which is preliminary data.</text>
</comment>
<sequence>MDGNTVNDDAVGQGHMPGFLNKNALTLESERSALYPPISSRYCIMLTLQQIEAIFENIGKGDAPKFFEHVDDNVAWTVKDIIFDGRNRAAVELKAVDVKCKNGLAFTNEYVWVCHFSEDNKITKINALMGT</sequence>
<dbReference type="EMBL" id="JAKIXB020000002">
    <property type="protein sequence ID" value="KAL1611043.1"/>
    <property type="molecule type" value="Genomic_DNA"/>
</dbReference>
<name>A0ABR3S3F7_9PLEO</name>
<dbReference type="InterPro" id="IPR032710">
    <property type="entry name" value="NTF2-like_dom_sf"/>
</dbReference>
<evidence type="ECO:0000313" key="1">
    <source>
        <dbReference type="EMBL" id="KAL1611043.1"/>
    </source>
</evidence>
<dbReference type="Proteomes" id="UP001521222">
    <property type="component" value="Unassembled WGS sequence"/>
</dbReference>
<organism evidence="1 2">
    <name type="scientific">Nothophoma quercina</name>
    <dbReference type="NCBI Taxonomy" id="749835"/>
    <lineage>
        <taxon>Eukaryota</taxon>
        <taxon>Fungi</taxon>
        <taxon>Dikarya</taxon>
        <taxon>Ascomycota</taxon>
        <taxon>Pezizomycotina</taxon>
        <taxon>Dothideomycetes</taxon>
        <taxon>Pleosporomycetidae</taxon>
        <taxon>Pleosporales</taxon>
        <taxon>Pleosporineae</taxon>
        <taxon>Didymellaceae</taxon>
        <taxon>Nothophoma</taxon>
    </lineage>
</organism>
<accession>A0ABR3S3F7</accession>
<gene>
    <name evidence="1" type="ORF">SLS59_000680</name>
</gene>
<keyword evidence="2" id="KW-1185">Reference proteome</keyword>
<dbReference type="SUPFAM" id="SSF54427">
    <property type="entry name" value="NTF2-like"/>
    <property type="match status" value="1"/>
</dbReference>
<proteinExistence type="predicted"/>
<protein>
    <submittedName>
        <fullName evidence="1">Uncharacterized protein</fullName>
    </submittedName>
</protein>
<evidence type="ECO:0000313" key="2">
    <source>
        <dbReference type="Proteomes" id="UP001521222"/>
    </source>
</evidence>
<reference evidence="1 2" key="1">
    <citation type="submission" date="2024-02" db="EMBL/GenBank/DDBJ databases">
        <title>De novo assembly and annotation of 12 fungi associated with fruit tree decline syndrome in Ontario, Canada.</title>
        <authorList>
            <person name="Sulman M."/>
            <person name="Ellouze W."/>
            <person name="Ilyukhin E."/>
        </authorList>
    </citation>
    <scope>NUCLEOTIDE SEQUENCE [LARGE SCALE GENOMIC DNA]</scope>
    <source>
        <strain evidence="1 2">M97-236</strain>
    </source>
</reference>